<keyword evidence="5" id="KW-1185">Reference proteome</keyword>
<protein>
    <recommendedName>
        <fullName evidence="3">AB hydrolase-1 domain-containing protein</fullName>
    </recommendedName>
</protein>
<accession>A0AAV5ABE2</accession>
<dbReference type="InterPro" id="IPR029058">
    <property type="entry name" value="AB_hydrolase_fold"/>
</dbReference>
<dbReference type="SUPFAM" id="SSF53474">
    <property type="entry name" value="alpha/beta-Hydrolases"/>
    <property type="match status" value="1"/>
</dbReference>
<dbReference type="GO" id="GO:0008233">
    <property type="term" value="F:peptidase activity"/>
    <property type="evidence" value="ECO:0007669"/>
    <property type="project" value="InterPro"/>
</dbReference>
<dbReference type="AlphaFoldDB" id="A0AAV5ABE2"/>
<dbReference type="EMBL" id="BPWL01000006">
    <property type="protein sequence ID" value="GJJ11017.1"/>
    <property type="molecule type" value="Genomic_DNA"/>
</dbReference>
<organism evidence="4 5">
    <name type="scientific">Clathrus columnatus</name>
    <dbReference type="NCBI Taxonomy" id="1419009"/>
    <lineage>
        <taxon>Eukaryota</taxon>
        <taxon>Fungi</taxon>
        <taxon>Dikarya</taxon>
        <taxon>Basidiomycota</taxon>
        <taxon>Agaricomycotina</taxon>
        <taxon>Agaricomycetes</taxon>
        <taxon>Phallomycetidae</taxon>
        <taxon>Phallales</taxon>
        <taxon>Clathraceae</taxon>
        <taxon>Clathrus</taxon>
    </lineage>
</organism>
<keyword evidence="2" id="KW-0378">Hydrolase</keyword>
<evidence type="ECO:0000256" key="2">
    <source>
        <dbReference type="ARBA" id="ARBA00022801"/>
    </source>
</evidence>
<name>A0AAV5ABE2_9AGAM</name>
<dbReference type="InterPro" id="IPR000073">
    <property type="entry name" value="AB_hydrolase_1"/>
</dbReference>
<reference evidence="4" key="1">
    <citation type="submission" date="2021-10" db="EMBL/GenBank/DDBJ databases">
        <title>De novo Genome Assembly of Clathrus columnatus (Basidiomycota, Fungi) Using Illumina and Nanopore Sequence Data.</title>
        <authorList>
            <person name="Ogiso-Tanaka E."/>
            <person name="Itagaki H."/>
            <person name="Hosoya T."/>
            <person name="Hosaka K."/>
        </authorList>
    </citation>
    <scope>NUCLEOTIDE SEQUENCE</scope>
    <source>
        <strain evidence="4">MO-923</strain>
    </source>
</reference>
<evidence type="ECO:0000313" key="5">
    <source>
        <dbReference type="Proteomes" id="UP001050691"/>
    </source>
</evidence>
<dbReference type="Proteomes" id="UP001050691">
    <property type="component" value="Unassembled WGS sequence"/>
</dbReference>
<evidence type="ECO:0000313" key="4">
    <source>
        <dbReference type="EMBL" id="GJJ11017.1"/>
    </source>
</evidence>
<evidence type="ECO:0000259" key="3">
    <source>
        <dbReference type="Pfam" id="PF00561"/>
    </source>
</evidence>
<comment type="caution">
    <text evidence="4">The sequence shown here is derived from an EMBL/GenBank/DDBJ whole genome shotgun (WGS) entry which is preliminary data.</text>
</comment>
<dbReference type="PANTHER" id="PTHR43194">
    <property type="entry name" value="HYDROLASE ALPHA/BETA FOLD FAMILY"/>
    <property type="match status" value="1"/>
</dbReference>
<dbReference type="GO" id="GO:0006508">
    <property type="term" value="P:proteolysis"/>
    <property type="evidence" value="ECO:0007669"/>
    <property type="project" value="InterPro"/>
</dbReference>
<comment type="similarity">
    <text evidence="1">Belongs to the peptidase S33 family.</text>
</comment>
<evidence type="ECO:0000256" key="1">
    <source>
        <dbReference type="ARBA" id="ARBA00010088"/>
    </source>
</evidence>
<dbReference type="PANTHER" id="PTHR43194:SF2">
    <property type="entry name" value="PEROXISOMAL MEMBRANE PROTEIN LPX1"/>
    <property type="match status" value="1"/>
</dbReference>
<dbReference type="PIRSF" id="PIRSF005539">
    <property type="entry name" value="Pept_S33_TRI_F1"/>
    <property type="match status" value="1"/>
</dbReference>
<proteinExistence type="inferred from homology"/>
<dbReference type="InterPro" id="IPR002410">
    <property type="entry name" value="Peptidase_S33"/>
</dbReference>
<dbReference type="PRINTS" id="PR00793">
    <property type="entry name" value="PROAMNOPTASE"/>
</dbReference>
<dbReference type="InterPro" id="IPR005945">
    <property type="entry name" value="Pro_imino_pep"/>
</dbReference>
<dbReference type="NCBIfam" id="TIGR01250">
    <property type="entry name" value="pro_imino_pep_2"/>
    <property type="match status" value="1"/>
</dbReference>
<sequence>MSSPTGTDGFLYFDVPEAGKPCKTWYTVYGDPKSSKFPPLIVLHGGPGMPSNYLKAYGQLADKASIPVILYDSIGCGNSTLLPEKMGDGSFFNMDLHVRELDNLLKGLGVEENFSFLGHSYGSALAAWYTVTRQPKGLRRLILHSPLPSLKLWDEAQMDLRHQLPQELQDILDKHEAEKTTDSSEYKDVITEFYRRHVCRVDPFPVDLQETLEAAGRDPTVSLTMYGEDEFRTLGTLRDWSMIDDIHKINVPTLLMNGRYDTAQDKVLKPFFNKISKVRWIQFSESSHMAHLEHERERVMDVVIGFLTGTDENL</sequence>
<feature type="domain" description="AB hydrolase-1" evidence="3">
    <location>
        <begin position="38"/>
        <end position="294"/>
    </location>
</feature>
<gene>
    <name evidence="4" type="ORF">Clacol_005246</name>
</gene>
<dbReference type="Gene3D" id="3.40.50.1820">
    <property type="entry name" value="alpha/beta hydrolase"/>
    <property type="match status" value="1"/>
</dbReference>
<dbReference type="Pfam" id="PF00561">
    <property type="entry name" value="Abhydrolase_1"/>
    <property type="match status" value="1"/>
</dbReference>
<dbReference type="InterPro" id="IPR050228">
    <property type="entry name" value="Carboxylesterase_BioH"/>
</dbReference>